<evidence type="ECO:0000313" key="3">
    <source>
        <dbReference type="Proteomes" id="UP000224567"/>
    </source>
</evidence>
<accession>A0A2G2WSZ3</accession>
<sequence length="166" mass="19022">MSIVEFILVSVRRNSSYDDLVASIMESGDLDCAPSDVVISYLMHLRENVHPTITNNDKRVSLYMMNIDVDGFRPILRINVVERPFEESLNSSPPPPRRQIINDDLNDYDNDDDHSINMEDNSMDMKHDSLDSQDVGEDYGIGLQPSYFFDNGTNFYSDQIFATRKS</sequence>
<reference evidence="3" key="2">
    <citation type="journal article" date="2017" name="J. Anim. Genet.">
        <title>Multiple reference genome sequences of hot pepper reveal the massive evolution of plant disease resistance genes by retroduplication.</title>
        <authorList>
            <person name="Kim S."/>
            <person name="Park J."/>
            <person name="Yeom S.-I."/>
            <person name="Kim Y.-M."/>
            <person name="Seo E."/>
            <person name="Kim K.-T."/>
            <person name="Kim M.-S."/>
            <person name="Lee J.M."/>
            <person name="Cheong K."/>
            <person name="Shin H.-S."/>
            <person name="Kim S.-B."/>
            <person name="Han K."/>
            <person name="Lee J."/>
            <person name="Park M."/>
            <person name="Lee H.-A."/>
            <person name="Lee H.-Y."/>
            <person name="Lee Y."/>
            <person name="Oh S."/>
            <person name="Lee J.H."/>
            <person name="Choi E."/>
            <person name="Choi E."/>
            <person name="Lee S.E."/>
            <person name="Jeon J."/>
            <person name="Kim H."/>
            <person name="Choi G."/>
            <person name="Song H."/>
            <person name="Lee J."/>
            <person name="Lee S.-C."/>
            <person name="Kwon J.-K."/>
            <person name="Lee H.-Y."/>
            <person name="Koo N."/>
            <person name="Hong Y."/>
            <person name="Kim R.W."/>
            <person name="Kang W.-H."/>
            <person name="Huh J.H."/>
            <person name="Kang B.-C."/>
            <person name="Yang T.-J."/>
            <person name="Lee Y.-H."/>
            <person name="Bennetzen J.L."/>
            <person name="Choi D."/>
        </authorList>
    </citation>
    <scope>NUCLEOTIDE SEQUENCE [LARGE SCALE GENOMIC DNA]</scope>
    <source>
        <strain evidence="3">cv. PBC81</strain>
    </source>
</reference>
<evidence type="ECO:0000256" key="1">
    <source>
        <dbReference type="SAM" id="MobiDB-lite"/>
    </source>
</evidence>
<dbReference type="Proteomes" id="UP000224567">
    <property type="component" value="Unassembled WGS sequence"/>
</dbReference>
<keyword evidence="3" id="KW-1185">Reference proteome</keyword>
<organism evidence="2 3">
    <name type="scientific">Capsicum baccatum</name>
    <name type="common">Peruvian pepper</name>
    <dbReference type="NCBI Taxonomy" id="33114"/>
    <lineage>
        <taxon>Eukaryota</taxon>
        <taxon>Viridiplantae</taxon>
        <taxon>Streptophyta</taxon>
        <taxon>Embryophyta</taxon>
        <taxon>Tracheophyta</taxon>
        <taxon>Spermatophyta</taxon>
        <taxon>Magnoliopsida</taxon>
        <taxon>eudicotyledons</taxon>
        <taxon>Gunneridae</taxon>
        <taxon>Pentapetalae</taxon>
        <taxon>asterids</taxon>
        <taxon>lamiids</taxon>
        <taxon>Solanales</taxon>
        <taxon>Solanaceae</taxon>
        <taxon>Solanoideae</taxon>
        <taxon>Capsiceae</taxon>
        <taxon>Capsicum</taxon>
    </lineage>
</organism>
<comment type="caution">
    <text evidence="2">The sequence shown here is derived from an EMBL/GenBank/DDBJ whole genome shotgun (WGS) entry which is preliminary data.</text>
</comment>
<name>A0A2G2WSZ3_CAPBA</name>
<proteinExistence type="predicted"/>
<gene>
    <name evidence="2" type="ORF">CQW23_12562</name>
</gene>
<reference evidence="2 3" key="1">
    <citation type="journal article" date="2017" name="Genome Biol.">
        <title>New reference genome sequences of hot pepper reveal the massive evolution of plant disease-resistance genes by retroduplication.</title>
        <authorList>
            <person name="Kim S."/>
            <person name="Park J."/>
            <person name="Yeom S.I."/>
            <person name="Kim Y.M."/>
            <person name="Seo E."/>
            <person name="Kim K.T."/>
            <person name="Kim M.S."/>
            <person name="Lee J.M."/>
            <person name="Cheong K."/>
            <person name="Shin H.S."/>
            <person name="Kim S.B."/>
            <person name="Han K."/>
            <person name="Lee J."/>
            <person name="Park M."/>
            <person name="Lee H.A."/>
            <person name="Lee H.Y."/>
            <person name="Lee Y."/>
            <person name="Oh S."/>
            <person name="Lee J.H."/>
            <person name="Choi E."/>
            <person name="Choi E."/>
            <person name="Lee S.E."/>
            <person name="Jeon J."/>
            <person name="Kim H."/>
            <person name="Choi G."/>
            <person name="Song H."/>
            <person name="Lee J."/>
            <person name="Lee S.C."/>
            <person name="Kwon J.K."/>
            <person name="Lee H.Y."/>
            <person name="Koo N."/>
            <person name="Hong Y."/>
            <person name="Kim R.W."/>
            <person name="Kang W.H."/>
            <person name="Huh J.H."/>
            <person name="Kang B.C."/>
            <person name="Yang T.J."/>
            <person name="Lee Y.H."/>
            <person name="Bennetzen J.L."/>
            <person name="Choi D."/>
        </authorList>
    </citation>
    <scope>NUCLEOTIDE SEQUENCE [LARGE SCALE GENOMIC DNA]</scope>
    <source>
        <strain evidence="3">cv. PBC81</strain>
    </source>
</reference>
<evidence type="ECO:0000313" key="2">
    <source>
        <dbReference type="EMBL" id="PHT48354.1"/>
    </source>
</evidence>
<feature type="region of interest" description="Disordered" evidence="1">
    <location>
        <begin position="86"/>
        <end position="126"/>
    </location>
</feature>
<dbReference type="EMBL" id="MLFT02000005">
    <property type="protein sequence ID" value="PHT48354.1"/>
    <property type="molecule type" value="Genomic_DNA"/>
</dbReference>
<protein>
    <submittedName>
        <fullName evidence="2">Uncharacterized protein</fullName>
    </submittedName>
</protein>
<feature type="compositionally biased region" description="Basic and acidic residues" evidence="1">
    <location>
        <begin position="113"/>
        <end position="126"/>
    </location>
</feature>
<dbReference type="AlphaFoldDB" id="A0A2G2WSZ3"/>